<name>A0A1G7V618_9ACTN</name>
<organism evidence="2 3">
    <name type="scientific">Klenkia brasiliensis</name>
    <dbReference type="NCBI Taxonomy" id="333142"/>
    <lineage>
        <taxon>Bacteria</taxon>
        <taxon>Bacillati</taxon>
        <taxon>Actinomycetota</taxon>
        <taxon>Actinomycetes</taxon>
        <taxon>Geodermatophilales</taxon>
        <taxon>Geodermatophilaceae</taxon>
        <taxon>Klenkia</taxon>
    </lineage>
</organism>
<keyword evidence="1" id="KW-0812">Transmembrane</keyword>
<dbReference type="RefSeq" id="WP_091064176.1">
    <property type="nucleotide sequence ID" value="NZ_FNCF01000004.1"/>
</dbReference>
<evidence type="ECO:0008006" key="4">
    <source>
        <dbReference type="Google" id="ProtNLM"/>
    </source>
</evidence>
<keyword evidence="1" id="KW-1133">Transmembrane helix</keyword>
<keyword evidence="3" id="KW-1185">Reference proteome</keyword>
<evidence type="ECO:0000256" key="1">
    <source>
        <dbReference type="SAM" id="Phobius"/>
    </source>
</evidence>
<keyword evidence="1" id="KW-0472">Membrane</keyword>
<gene>
    <name evidence="2" type="ORF">SAMN05660324_2930</name>
</gene>
<feature type="transmembrane region" description="Helical" evidence="1">
    <location>
        <begin position="143"/>
        <end position="171"/>
    </location>
</feature>
<protein>
    <recommendedName>
        <fullName evidence="4">Tetratricopeptide repeat-containing protein</fullName>
    </recommendedName>
</protein>
<evidence type="ECO:0000313" key="3">
    <source>
        <dbReference type="Proteomes" id="UP000198863"/>
    </source>
</evidence>
<sequence length="172" mass="18198">MPADQTLARARAELAAGRADRARSRLHGLVSTYPHRLDVREALAEAHRADGDQVQAGRWSYLSAARNPMEVAAFLAAYPGAHQRVRAMRWAGPEDLAGPVVQARLVELRTAAEEATGGPVTWSTARPRSAPGPAPASSRVADAAFAAGCFLTLAAVGALVVIGAVTVVRWIW</sequence>
<proteinExistence type="predicted"/>
<dbReference type="Pfam" id="PF20225">
    <property type="entry name" value="DUF6584"/>
    <property type="match status" value="1"/>
</dbReference>
<dbReference type="OrthoDB" id="3381914at2"/>
<dbReference type="EMBL" id="FNCF01000004">
    <property type="protein sequence ID" value="SDG55167.1"/>
    <property type="molecule type" value="Genomic_DNA"/>
</dbReference>
<evidence type="ECO:0000313" key="2">
    <source>
        <dbReference type="EMBL" id="SDG55167.1"/>
    </source>
</evidence>
<reference evidence="3" key="1">
    <citation type="submission" date="2016-10" db="EMBL/GenBank/DDBJ databases">
        <authorList>
            <person name="Varghese N."/>
            <person name="Submissions S."/>
        </authorList>
    </citation>
    <scope>NUCLEOTIDE SEQUENCE [LARGE SCALE GENOMIC DNA]</scope>
    <source>
        <strain evidence="3">DSM 44526</strain>
    </source>
</reference>
<dbReference type="InterPro" id="IPR046491">
    <property type="entry name" value="DUF6584"/>
</dbReference>
<dbReference type="AlphaFoldDB" id="A0A1G7V618"/>
<dbReference type="Proteomes" id="UP000198863">
    <property type="component" value="Unassembled WGS sequence"/>
</dbReference>
<accession>A0A1G7V618</accession>